<dbReference type="InterPro" id="IPR000734">
    <property type="entry name" value="TAG_lipase"/>
</dbReference>
<comment type="similarity">
    <text evidence="2 4">Belongs to the AB hydrolase superfamily. Lipase family.</text>
</comment>
<dbReference type="InterPro" id="IPR013818">
    <property type="entry name" value="Lipase"/>
</dbReference>
<accession>A0AAU9UCT7</accession>
<dbReference type="GO" id="GO:0016298">
    <property type="term" value="F:lipase activity"/>
    <property type="evidence" value="ECO:0007669"/>
    <property type="project" value="InterPro"/>
</dbReference>
<comment type="subcellular location">
    <subcellularLocation>
        <location evidence="1">Secreted</location>
    </subcellularLocation>
</comment>
<dbReference type="Pfam" id="PF00151">
    <property type="entry name" value="Lipase"/>
    <property type="match status" value="1"/>
</dbReference>
<dbReference type="GO" id="GO:0005615">
    <property type="term" value="C:extracellular space"/>
    <property type="evidence" value="ECO:0007669"/>
    <property type="project" value="TreeGrafter"/>
</dbReference>
<dbReference type="PANTHER" id="PTHR11610">
    <property type="entry name" value="LIPASE"/>
    <property type="match status" value="1"/>
</dbReference>
<evidence type="ECO:0000256" key="3">
    <source>
        <dbReference type="ARBA" id="ARBA00022525"/>
    </source>
</evidence>
<dbReference type="EMBL" id="CAKOGL010000015">
    <property type="protein sequence ID" value="CAH2095559.1"/>
    <property type="molecule type" value="Genomic_DNA"/>
</dbReference>
<reference evidence="6" key="1">
    <citation type="submission" date="2022-03" db="EMBL/GenBank/DDBJ databases">
        <authorList>
            <person name="Tunstrom K."/>
        </authorList>
    </citation>
    <scope>NUCLEOTIDE SEQUENCE</scope>
</reference>
<sequence>MYVKSKTWYLLTVIVVIECQEKNFTLIPLSPGSFRQILRTFTPVPKGRSTTIHDTRIIYYNGSVEDHKWYRFDNIASLLSHPNFDLNKPTALYIHGYVEYATDNSILRVVRSYLKHGDHNMLVLDWSNLAFGNYLNVVLDVPLVGTETAKALLRLVKKGFNIKNLHVIGHSAGAHVAAVLGRALKQNGYTLPRVTGLDPASFGFYLPISAASLNYKDASFVDIIHTDGGKYGSPFSLGHADFWPNGGEAPQPGCPRRSILFTIENFCSHWRSWLFYAESVVGGNFVARKSADYDAFLRGYGRETALMGISASPGLRGNFYLQTATREPFALGDRGSL</sequence>
<dbReference type="Gene3D" id="3.40.50.1820">
    <property type="entry name" value="alpha/beta hydrolase"/>
    <property type="match status" value="1"/>
</dbReference>
<dbReference type="InterPro" id="IPR029058">
    <property type="entry name" value="AB_hydrolase_fold"/>
</dbReference>
<name>A0AAU9UCT7_EUPED</name>
<dbReference type="SUPFAM" id="SSF53474">
    <property type="entry name" value="alpha/beta-Hydrolases"/>
    <property type="match status" value="1"/>
</dbReference>
<evidence type="ECO:0000256" key="2">
    <source>
        <dbReference type="ARBA" id="ARBA00010701"/>
    </source>
</evidence>
<proteinExistence type="inferred from homology"/>
<dbReference type="PRINTS" id="PR00821">
    <property type="entry name" value="TAGLIPASE"/>
</dbReference>
<dbReference type="GO" id="GO:0017171">
    <property type="term" value="F:serine hydrolase activity"/>
    <property type="evidence" value="ECO:0007669"/>
    <property type="project" value="TreeGrafter"/>
</dbReference>
<gene>
    <name evidence="6" type="ORF">EEDITHA_LOCUS10997</name>
</gene>
<keyword evidence="7" id="KW-1185">Reference proteome</keyword>
<dbReference type="GO" id="GO:0016042">
    <property type="term" value="P:lipid catabolic process"/>
    <property type="evidence" value="ECO:0007669"/>
    <property type="project" value="TreeGrafter"/>
</dbReference>
<dbReference type="AlphaFoldDB" id="A0AAU9UCT7"/>
<protein>
    <recommendedName>
        <fullName evidence="5">Lipase domain-containing protein</fullName>
    </recommendedName>
</protein>
<dbReference type="PANTHER" id="PTHR11610:SF37">
    <property type="entry name" value="GH01208P"/>
    <property type="match status" value="1"/>
</dbReference>
<keyword evidence="3" id="KW-0964">Secreted</keyword>
<evidence type="ECO:0000313" key="7">
    <source>
        <dbReference type="Proteomes" id="UP001153954"/>
    </source>
</evidence>
<feature type="domain" description="Lipase" evidence="5">
    <location>
        <begin position="48"/>
        <end position="329"/>
    </location>
</feature>
<evidence type="ECO:0000256" key="4">
    <source>
        <dbReference type="RuleBase" id="RU004262"/>
    </source>
</evidence>
<dbReference type="InterPro" id="IPR033906">
    <property type="entry name" value="Lipase_N"/>
</dbReference>
<dbReference type="Proteomes" id="UP001153954">
    <property type="component" value="Unassembled WGS sequence"/>
</dbReference>
<evidence type="ECO:0000256" key="1">
    <source>
        <dbReference type="ARBA" id="ARBA00004613"/>
    </source>
</evidence>
<evidence type="ECO:0000313" key="6">
    <source>
        <dbReference type="EMBL" id="CAH2095559.1"/>
    </source>
</evidence>
<dbReference type="CDD" id="cd00707">
    <property type="entry name" value="Pancreat_lipase_like"/>
    <property type="match status" value="1"/>
</dbReference>
<organism evidence="6 7">
    <name type="scientific">Euphydryas editha</name>
    <name type="common">Edith's checkerspot</name>
    <dbReference type="NCBI Taxonomy" id="104508"/>
    <lineage>
        <taxon>Eukaryota</taxon>
        <taxon>Metazoa</taxon>
        <taxon>Ecdysozoa</taxon>
        <taxon>Arthropoda</taxon>
        <taxon>Hexapoda</taxon>
        <taxon>Insecta</taxon>
        <taxon>Pterygota</taxon>
        <taxon>Neoptera</taxon>
        <taxon>Endopterygota</taxon>
        <taxon>Lepidoptera</taxon>
        <taxon>Glossata</taxon>
        <taxon>Ditrysia</taxon>
        <taxon>Papilionoidea</taxon>
        <taxon>Nymphalidae</taxon>
        <taxon>Nymphalinae</taxon>
        <taxon>Euphydryas</taxon>
    </lineage>
</organism>
<comment type="caution">
    <text evidence="6">The sequence shown here is derived from an EMBL/GenBank/DDBJ whole genome shotgun (WGS) entry which is preliminary data.</text>
</comment>
<evidence type="ECO:0000259" key="5">
    <source>
        <dbReference type="Pfam" id="PF00151"/>
    </source>
</evidence>